<evidence type="ECO:0000256" key="4">
    <source>
        <dbReference type="ARBA" id="ARBA00022729"/>
    </source>
</evidence>
<evidence type="ECO:0000256" key="8">
    <source>
        <dbReference type="SAM" id="Phobius"/>
    </source>
</evidence>
<keyword evidence="4" id="KW-0732">Signal</keyword>
<name>A0A1D1YB26_9ARAE</name>
<feature type="transmembrane region" description="Helical" evidence="8">
    <location>
        <begin position="340"/>
        <end position="357"/>
    </location>
</feature>
<feature type="transmembrane region" description="Helical" evidence="8">
    <location>
        <begin position="183"/>
        <end position="203"/>
    </location>
</feature>
<protein>
    <submittedName>
        <fullName evidence="9">Transmembrane protein 194A</fullName>
    </submittedName>
</protein>
<dbReference type="PANTHER" id="PTHR31587">
    <property type="entry name" value="TRANSMEMBRANE PROTEIN (DUF2215)"/>
    <property type="match status" value="1"/>
</dbReference>
<keyword evidence="6 8" id="KW-0472">Membrane</keyword>
<evidence type="ECO:0000256" key="1">
    <source>
        <dbReference type="ARBA" id="ARBA00004575"/>
    </source>
</evidence>
<feature type="transmembrane region" description="Helical" evidence="8">
    <location>
        <begin position="209"/>
        <end position="230"/>
    </location>
</feature>
<dbReference type="GO" id="GO:0005637">
    <property type="term" value="C:nuclear inner membrane"/>
    <property type="evidence" value="ECO:0007669"/>
    <property type="project" value="UniProtKB-SubCell"/>
</dbReference>
<feature type="transmembrane region" description="Helical" evidence="8">
    <location>
        <begin position="317"/>
        <end position="334"/>
    </location>
</feature>
<organism evidence="9">
    <name type="scientific">Anthurium amnicola</name>
    <dbReference type="NCBI Taxonomy" id="1678845"/>
    <lineage>
        <taxon>Eukaryota</taxon>
        <taxon>Viridiplantae</taxon>
        <taxon>Streptophyta</taxon>
        <taxon>Embryophyta</taxon>
        <taxon>Tracheophyta</taxon>
        <taxon>Spermatophyta</taxon>
        <taxon>Magnoliopsida</taxon>
        <taxon>Liliopsida</taxon>
        <taxon>Araceae</taxon>
        <taxon>Pothoideae</taxon>
        <taxon>Potheae</taxon>
        <taxon>Anthurium</taxon>
    </lineage>
</organism>
<comment type="similarity">
    <text evidence="2">Belongs to the NEMP family.</text>
</comment>
<proteinExistence type="inferred from homology"/>
<keyword evidence="7" id="KW-0539">Nucleus</keyword>
<dbReference type="Pfam" id="PF10225">
    <property type="entry name" value="NEMP"/>
    <property type="match status" value="1"/>
</dbReference>
<feature type="transmembrane region" description="Helical" evidence="8">
    <location>
        <begin position="242"/>
        <end position="262"/>
    </location>
</feature>
<keyword evidence="5 8" id="KW-1133">Transmembrane helix</keyword>
<evidence type="ECO:0000256" key="6">
    <source>
        <dbReference type="ARBA" id="ARBA00023136"/>
    </source>
</evidence>
<evidence type="ECO:0000256" key="3">
    <source>
        <dbReference type="ARBA" id="ARBA00022692"/>
    </source>
</evidence>
<evidence type="ECO:0000256" key="5">
    <source>
        <dbReference type="ARBA" id="ARBA00022989"/>
    </source>
</evidence>
<dbReference type="EMBL" id="GDJX01016101">
    <property type="protein sequence ID" value="JAT51835.1"/>
    <property type="molecule type" value="Transcribed_RNA"/>
</dbReference>
<dbReference type="InterPro" id="IPR019358">
    <property type="entry name" value="NEMP_fam"/>
</dbReference>
<accession>A0A1D1YB26</accession>
<comment type="subcellular location">
    <subcellularLocation>
        <location evidence="1">Nucleus inner membrane</location>
        <topology evidence="1">Multi-pass membrane protein</topology>
        <orientation evidence="1">Nucleoplasmic side</orientation>
    </subcellularLocation>
</comment>
<keyword evidence="3 8" id="KW-0812">Transmembrane</keyword>
<evidence type="ECO:0000256" key="2">
    <source>
        <dbReference type="ARBA" id="ARBA00005748"/>
    </source>
</evidence>
<evidence type="ECO:0000256" key="7">
    <source>
        <dbReference type="ARBA" id="ARBA00023242"/>
    </source>
</evidence>
<evidence type="ECO:0000313" key="9">
    <source>
        <dbReference type="EMBL" id="JAT51835.1"/>
    </source>
</evidence>
<dbReference type="AlphaFoldDB" id="A0A1D1YB26"/>
<dbReference type="PANTHER" id="PTHR31587:SF4">
    <property type="entry name" value="TRANSMEMBRANE PROTEIN (DUF2215)"/>
    <property type="match status" value="1"/>
</dbReference>
<sequence length="506" mass="56214">MLPRPSSPSETVATMRRPADAPAVSPRSQLWIPLAFLVFWIPPLLVSCDELAVALHPAKVRLPPGQLVEGSPGSKPGAALSCSRVHIRGVSRLRHLNRLFHSLKVKVDLVPTDGGSRIPTAEVCLHRNASTGVGMCPPGGWQKLSRGSWAQSISPFQDKILDLRMQPSQSSTAVDVSTEEEFFLYRVVFLIMGFALMAFARILSESVVFYYGSAMAVGIILVVLVVLFQGMRLLPTGRKSSLAIFMYSSVVGVGTFLLHYLYGLLRSALVEMGISEDIHKPLGIFFLLCLFLVGAWLGFWGVHKLVLDEEGSVDQSIAYFVEWSILIFAAALILQSSLDILLATEALLLGIVIASTMRSSRKLRFLRRLYRRIARFIRRTQIKNSPFNYSPTDLRRTLKTESASQAKPFTIASCSTTVAGHLSGSTKTSSQSPVEGQTYYSTFHVTPERKKFSNEEWKAFTRDSTRRAMEELSSSPDFARWVATNAERITVTPNNDDAKTDRQFCW</sequence>
<reference evidence="9" key="1">
    <citation type="submission" date="2015-07" db="EMBL/GenBank/DDBJ databases">
        <title>Transcriptome Assembly of Anthurium amnicola.</title>
        <authorList>
            <person name="Suzuki J."/>
        </authorList>
    </citation>
    <scope>NUCLEOTIDE SEQUENCE</scope>
</reference>
<gene>
    <name evidence="9" type="primary">Tmem194a</name>
    <name evidence="9" type="ORF">g.22668</name>
</gene>
<feature type="transmembrane region" description="Helical" evidence="8">
    <location>
        <begin position="282"/>
        <end position="305"/>
    </location>
</feature>